<dbReference type="AlphaFoldDB" id="A0A7G9WIC1"/>
<dbReference type="EMBL" id="CP060696">
    <property type="protein sequence ID" value="QNO18433.1"/>
    <property type="molecule type" value="Genomic_DNA"/>
</dbReference>
<dbReference type="GO" id="GO:0005975">
    <property type="term" value="P:carbohydrate metabolic process"/>
    <property type="evidence" value="ECO:0007669"/>
    <property type="project" value="InterPro"/>
</dbReference>
<protein>
    <recommendedName>
        <fullName evidence="3">Thioredoxin domain-containing protein</fullName>
    </recommendedName>
</protein>
<evidence type="ECO:0000313" key="1">
    <source>
        <dbReference type="EMBL" id="QNO18433.1"/>
    </source>
</evidence>
<dbReference type="RefSeq" id="WP_212507496.1">
    <property type="nucleotide sequence ID" value="NZ_CP060696.1"/>
</dbReference>
<dbReference type="PANTHER" id="PTHR42899:SF1">
    <property type="entry name" value="SPERMATOGENESIS-ASSOCIATED PROTEIN 20"/>
    <property type="match status" value="1"/>
</dbReference>
<sequence>MIKCFFDESKGGFFLYANDSQQLITRPKETYDGAIPSGNSVAAWVLARLSRLTGEKKWFEYKEKQLAYLAGQIRQYPAGHSAALFAFMQELYSSQELVCVTTDEQNSAELKKFLRENELPLLSTLIKTRENQLMLAKSAPFTREYPFPKEGTAYYLCQDGTCAAPVHNLQDLKHLLV</sequence>
<evidence type="ECO:0000313" key="2">
    <source>
        <dbReference type="Proteomes" id="UP000516046"/>
    </source>
</evidence>
<accession>A0A7G9WIC1</accession>
<dbReference type="InterPro" id="IPR008928">
    <property type="entry name" value="6-hairpin_glycosidase_sf"/>
</dbReference>
<reference evidence="1 2" key="1">
    <citation type="submission" date="2020-08" db="EMBL/GenBank/DDBJ databases">
        <authorList>
            <person name="Ren C."/>
            <person name="Gu Y."/>
            <person name="Xu Y."/>
        </authorList>
    </citation>
    <scope>NUCLEOTIDE SEQUENCE [LARGE SCALE GENOMIC DNA]</scope>
    <source>
        <strain evidence="1 2">LBM18003</strain>
    </source>
</reference>
<dbReference type="PANTHER" id="PTHR42899">
    <property type="entry name" value="SPERMATOGENESIS-ASSOCIATED PROTEIN 20"/>
    <property type="match status" value="1"/>
</dbReference>
<dbReference type="SUPFAM" id="SSF48208">
    <property type="entry name" value="Six-hairpin glycosidases"/>
    <property type="match status" value="1"/>
</dbReference>
<dbReference type="KEGG" id="caml:H6X83_01915"/>
<proteinExistence type="predicted"/>
<keyword evidence="2" id="KW-1185">Reference proteome</keyword>
<evidence type="ECO:0008006" key="3">
    <source>
        <dbReference type="Google" id="ProtNLM"/>
    </source>
</evidence>
<gene>
    <name evidence="1" type="ORF">H6X83_01915</name>
</gene>
<organism evidence="1 2">
    <name type="scientific">Caproicibacterium amylolyticum</name>
    <dbReference type="NCBI Taxonomy" id="2766537"/>
    <lineage>
        <taxon>Bacteria</taxon>
        <taxon>Bacillati</taxon>
        <taxon>Bacillota</taxon>
        <taxon>Clostridia</taxon>
        <taxon>Eubacteriales</taxon>
        <taxon>Oscillospiraceae</taxon>
        <taxon>Caproicibacterium</taxon>
    </lineage>
</organism>
<dbReference type="Proteomes" id="UP000516046">
    <property type="component" value="Chromosome"/>
</dbReference>
<name>A0A7G9WIC1_9FIRM</name>
<dbReference type="InterPro" id="IPR024705">
    <property type="entry name" value="Ssp411"/>
</dbReference>